<evidence type="ECO:0000256" key="1">
    <source>
        <dbReference type="SAM" id="Phobius"/>
    </source>
</evidence>
<dbReference type="Proteomes" id="UP000239833">
    <property type="component" value="Plasmid unnamed3"/>
</dbReference>
<geneLocation type="plasmid" evidence="2">
    <name>unnamed3</name>
</geneLocation>
<dbReference type="EMBL" id="CP019658">
    <property type="protein sequence ID" value="AVF29018.1"/>
    <property type="molecule type" value="Genomic_DNA"/>
</dbReference>
<name>A0A2L1U830_9BACL</name>
<feature type="transmembrane region" description="Helical" evidence="1">
    <location>
        <begin position="5"/>
        <end position="21"/>
    </location>
</feature>
<keyword evidence="2" id="KW-0614">Plasmid</keyword>
<sequence length="214" mass="23787">MRRKAIYLLVASVGIFGFYYLNSLQYSKVWVAKETIQKGEVLTADKFMEEKTLEVKDWMVESSDSSLFGKTFFKETIHKDEFLSTNDLSKDPLVKYSDNEVTVGIRADNQWDIVGWQIKAGDTIGLSVYDSDSKESILDQKLMGLVVDSIVNSSGAVVSKDDEGKSISTVNVKANPEQAKLIQEYEKKGSIKVVRVGKGMAFKEGEAKKGGTSE</sequence>
<dbReference type="AlphaFoldDB" id="A0A2L1U830"/>
<gene>
    <name evidence="2" type="ORF">ERICIII_05019</name>
</gene>
<keyword evidence="1" id="KW-0812">Transmembrane</keyword>
<protein>
    <recommendedName>
        <fullName evidence="4">SAF domain-containing protein</fullName>
    </recommendedName>
</protein>
<keyword evidence="1" id="KW-0472">Membrane</keyword>
<reference evidence="3" key="1">
    <citation type="submission" date="2017-02" db="EMBL/GenBank/DDBJ databases">
        <title>Delineation of Paenibacillus larvae strains originating from foulbrood outbreaks.</title>
        <authorList>
            <person name="Beims H."/>
            <person name="Bunk B."/>
            <person name="Sproeer C."/>
            <person name="Mohr K.I."/>
            <person name="Pradella S."/>
            <person name="Guenther G."/>
            <person name="Rohde M."/>
            <person name="von der Ohe W."/>
            <person name="Steinert M."/>
        </authorList>
    </citation>
    <scope>NUCLEOTIDE SEQUENCE [LARGE SCALE GENOMIC DNA]</scope>
    <source>
        <strain evidence="3">Eric_III</strain>
        <plasmid evidence="3">Plasmid unnamed3</plasmid>
    </source>
</reference>
<organism evidence="2 3">
    <name type="scientific">Paenibacillus larvae subsp. larvae</name>
    <dbReference type="NCBI Taxonomy" id="147375"/>
    <lineage>
        <taxon>Bacteria</taxon>
        <taxon>Bacillati</taxon>
        <taxon>Bacillota</taxon>
        <taxon>Bacilli</taxon>
        <taxon>Bacillales</taxon>
        <taxon>Paenibacillaceae</taxon>
        <taxon>Paenibacillus</taxon>
    </lineage>
</organism>
<accession>A0A2L1U830</accession>
<keyword evidence="1" id="KW-1133">Transmembrane helix</keyword>
<evidence type="ECO:0008006" key="4">
    <source>
        <dbReference type="Google" id="ProtNLM"/>
    </source>
</evidence>
<proteinExistence type="predicted"/>
<dbReference type="GeneID" id="64221169"/>
<evidence type="ECO:0000313" key="3">
    <source>
        <dbReference type="Proteomes" id="UP000239833"/>
    </source>
</evidence>
<dbReference type="RefSeq" id="WP_077997777.1">
    <property type="nucleotide sequence ID" value="NZ_CP019658.1"/>
</dbReference>
<evidence type="ECO:0000313" key="2">
    <source>
        <dbReference type="EMBL" id="AVF29018.1"/>
    </source>
</evidence>